<evidence type="ECO:0000313" key="9">
    <source>
        <dbReference type="Proteomes" id="UP000054342"/>
    </source>
</evidence>
<comment type="cofactor">
    <cofactor evidence="1">
        <name>Zn(2+)</name>
        <dbReference type="ChEBI" id="CHEBI:29105"/>
    </cofactor>
</comment>
<proteinExistence type="predicted"/>
<dbReference type="InterPro" id="IPR035451">
    <property type="entry name" value="Ada-like_dom_sf"/>
</dbReference>
<dbReference type="SUPFAM" id="SSF57884">
    <property type="entry name" value="Ada DNA repair protein, N-terminal domain (N-Ada 10)"/>
    <property type="match status" value="1"/>
</dbReference>
<dbReference type="InterPro" id="IPR009057">
    <property type="entry name" value="Homeodomain-like_sf"/>
</dbReference>
<keyword evidence="2" id="KW-0808">Transferase</keyword>
<keyword evidence="3" id="KW-0805">Transcription regulation</keyword>
<dbReference type="Pfam" id="PF02805">
    <property type="entry name" value="Ada_Zn_binding"/>
    <property type="match status" value="1"/>
</dbReference>
<protein>
    <submittedName>
        <fullName evidence="8">Uncharacterized protein</fullName>
    </submittedName>
</protein>
<sequence>MFETEHGRWQAVQTRSKSADSAFVYAVTTTRIFCRPTCPARLARRANVKFYDTSIKATAAGFRPCKRCMPDQVHLEGSVITKPQKEIVKKACDYIKKTNGNTTLKEIAGNVGISARYLHGIFKDITGLTPAVYAARIKSEGLEGGPEATSQEQSPQSFGIISNCSLSGNDWAGRSEDSDVLQADADTNLDFYTSVASYEAAEEQLRCLETQNDLLWNSDHAITWQLGLSPNEQSDLSMGDDYFGPYMPVIQQQQLDGVENREWGIGTVKGALDISAFHWTDIDDWSCLVSR</sequence>
<dbReference type="GeneID" id="25330728"/>
<dbReference type="Gene3D" id="1.10.10.60">
    <property type="entry name" value="Homeodomain-like"/>
    <property type="match status" value="1"/>
</dbReference>
<dbReference type="AlphaFoldDB" id="A0A0D2BL33"/>
<dbReference type="RefSeq" id="XP_013313815.1">
    <property type="nucleotide sequence ID" value="XM_013458361.1"/>
</dbReference>
<dbReference type="EMBL" id="KN847321">
    <property type="protein sequence ID" value="KIW53231.1"/>
    <property type="molecule type" value="Genomic_DNA"/>
</dbReference>
<dbReference type="HOGENOM" id="CLU_000445_81_3_1"/>
<organism evidence="8 9">
    <name type="scientific">Exophiala xenobiotica</name>
    <dbReference type="NCBI Taxonomy" id="348802"/>
    <lineage>
        <taxon>Eukaryota</taxon>
        <taxon>Fungi</taxon>
        <taxon>Dikarya</taxon>
        <taxon>Ascomycota</taxon>
        <taxon>Pezizomycotina</taxon>
        <taxon>Eurotiomycetes</taxon>
        <taxon>Chaetothyriomycetidae</taxon>
        <taxon>Chaetothyriales</taxon>
        <taxon>Herpotrichiellaceae</taxon>
        <taxon>Exophiala</taxon>
    </lineage>
</organism>
<accession>A0A0D2BL33</accession>
<dbReference type="GO" id="GO:0032259">
    <property type="term" value="P:methylation"/>
    <property type="evidence" value="ECO:0007669"/>
    <property type="project" value="UniProtKB-KW"/>
</dbReference>
<dbReference type="GO" id="GO:0008168">
    <property type="term" value="F:methyltransferase activity"/>
    <property type="evidence" value="ECO:0007669"/>
    <property type="project" value="UniProtKB-KW"/>
</dbReference>
<keyword evidence="9" id="KW-1185">Reference proteome</keyword>
<keyword evidence="5" id="KW-0804">Transcription</keyword>
<evidence type="ECO:0000256" key="5">
    <source>
        <dbReference type="ARBA" id="ARBA00023163"/>
    </source>
</evidence>
<name>A0A0D2BL33_9EURO</name>
<evidence type="ECO:0000256" key="2">
    <source>
        <dbReference type="ARBA" id="ARBA00022603"/>
    </source>
</evidence>
<dbReference type="InterPro" id="IPR018060">
    <property type="entry name" value="HTH_AraC"/>
</dbReference>
<evidence type="ECO:0000313" key="8">
    <source>
        <dbReference type="EMBL" id="KIW53231.1"/>
    </source>
</evidence>
<evidence type="ECO:0000256" key="3">
    <source>
        <dbReference type="ARBA" id="ARBA00023015"/>
    </source>
</evidence>
<dbReference type="Proteomes" id="UP000054342">
    <property type="component" value="Unassembled WGS sequence"/>
</dbReference>
<dbReference type="GO" id="GO:0006281">
    <property type="term" value="P:DNA repair"/>
    <property type="evidence" value="ECO:0007669"/>
    <property type="project" value="InterPro"/>
</dbReference>
<evidence type="ECO:0000256" key="1">
    <source>
        <dbReference type="ARBA" id="ARBA00001947"/>
    </source>
</evidence>
<dbReference type="OrthoDB" id="2447880at2759"/>
<dbReference type="GO" id="GO:0003700">
    <property type="term" value="F:DNA-binding transcription factor activity"/>
    <property type="evidence" value="ECO:0007669"/>
    <property type="project" value="InterPro"/>
</dbReference>
<evidence type="ECO:0000256" key="4">
    <source>
        <dbReference type="ARBA" id="ARBA00023159"/>
    </source>
</evidence>
<keyword evidence="4" id="KW-0010">Activator</keyword>
<evidence type="ECO:0000259" key="6">
    <source>
        <dbReference type="Pfam" id="PF00165"/>
    </source>
</evidence>
<dbReference type="GO" id="GO:0008270">
    <property type="term" value="F:zinc ion binding"/>
    <property type="evidence" value="ECO:0007669"/>
    <property type="project" value="InterPro"/>
</dbReference>
<dbReference type="STRING" id="348802.A0A0D2BL33"/>
<feature type="domain" description="HTH araC/xylS-type" evidence="6">
    <location>
        <begin position="98"/>
        <end position="131"/>
    </location>
</feature>
<evidence type="ECO:0000259" key="7">
    <source>
        <dbReference type="Pfam" id="PF02805"/>
    </source>
</evidence>
<dbReference type="SUPFAM" id="SSF46689">
    <property type="entry name" value="Homeodomain-like"/>
    <property type="match status" value="1"/>
</dbReference>
<reference evidence="8 9" key="1">
    <citation type="submission" date="2015-01" db="EMBL/GenBank/DDBJ databases">
        <title>The Genome Sequence of Exophiala xenobiotica CBS118157.</title>
        <authorList>
            <consortium name="The Broad Institute Genomics Platform"/>
            <person name="Cuomo C."/>
            <person name="de Hoog S."/>
            <person name="Gorbushina A."/>
            <person name="Stielow B."/>
            <person name="Teixiera M."/>
            <person name="Abouelleil A."/>
            <person name="Chapman S.B."/>
            <person name="Priest M."/>
            <person name="Young S.K."/>
            <person name="Wortman J."/>
            <person name="Nusbaum C."/>
            <person name="Birren B."/>
        </authorList>
    </citation>
    <scope>NUCLEOTIDE SEQUENCE [LARGE SCALE GENOMIC DNA]</scope>
    <source>
        <strain evidence="8 9">CBS 118157</strain>
    </source>
</reference>
<dbReference type="Gene3D" id="3.40.10.10">
    <property type="entry name" value="DNA Methylphosphotriester Repair Domain"/>
    <property type="match status" value="1"/>
</dbReference>
<gene>
    <name evidence="8" type="ORF">PV05_08820</name>
</gene>
<dbReference type="InterPro" id="IPR004026">
    <property type="entry name" value="Ada_DNA_repair_Zn-bd"/>
</dbReference>
<keyword evidence="2" id="KW-0489">Methyltransferase</keyword>
<dbReference type="Pfam" id="PF00165">
    <property type="entry name" value="HTH_AraC"/>
    <property type="match status" value="1"/>
</dbReference>
<feature type="domain" description="Ada DNA repair metal-binding" evidence="7">
    <location>
        <begin position="8"/>
        <end position="71"/>
    </location>
</feature>
<dbReference type="GO" id="GO:0043565">
    <property type="term" value="F:sequence-specific DNA binding"/>
    <property type="evidence" value="ECO:0007669"/>
    <property type="project" value="InterPro"/>
</dbReference>